<evidence type="ECO:0000313" key="1">
    <source>
        <dbReference type="EMBL" id="QCI05465.1"/>
    </source>
</evidence>
<dbReference type="AlphaFoldDB" id="A0A4D6WV57"/>
<protein>
    <recommendedName>
        <fullName evidence="2">Uracil phosphoribosyltransferase</fullName>
    </recommendedName>
</protein>
<sequence length="200" mass="23765">MQLNIYLLSHPLIKQISSSILDIKYIESLTHINTTSLKEYYSKTLGIFLIYESMRKWINLNKFYLKKLNQVQEIYIVSPKEKYIMITDIIKNYQIIGDIKIMIPEIQFIHLNSEYINTHSHLFNEEIKKYNISIHTNIILLQTLLNDHVILKYINILKSKSNVMTKKIHILCFTCNNKILDRIGQIYPELNIYTTQIINN</sequence>
<reference evidence="1" key="2">
    <citation type="submission" date="2019-04" db="EMBL/GenBank/DDBJ databases">
        <authorList>
            <person name="Pasella M."/>
        </authorList>
    </citation>
    <scope>NUCLEOTIDE SEQUENCE</scope>
    <source>
        <strain evidence="1">PD2952</strain>
    </source>
</reference>
<organism evidence="1">
    <name type="scientific">Crouania attenuata</name>
    <dbReference type="NCBI Taxonomy" id="42002"/>
    <lineage>
        <taxon>Eukaryota</taxon>
        <taxon>Rhodophyta</taxon>
        <taxon>Florideophyceae</taxon>
        <taxon>Rhodymeniophycidae</taxon>
        <taxon>Ceramiales</taxon>
        <taxon>Callithamniaceae</taxon>
        <taxon>Crouania</taxon>
    </lineage>
</organism>
<evidence type="ECO:0008006" key="2">
    <source>
        <dbReference type="Google" id="ProtNLM"/>
    </source>
</evidence>
<keyword evidence="1" id="KW-0934">Plastid</keyword>
<geneLocation type="plastid" evidence="1"/>
<reference evidence="1" key="1">
    <citation type="journal article" date="2019" name="Mol. Phylogenet. Evol.">
        <title>Morphological evolution and classification of the red algal order Ceramiales inferred using plastid phylogenomics.</title>
        <authorList>
            <person name="Diaz-Tapia P."/>
            <person name="Pasella M.M."/>
            <person name="Verbruggen H."/>
            <person name="Maggs C.A."/>
        </authorList>
    </citation>
    <scope>NUCLEOTIDE SEQUENCE</scope>
    <source>
        <strain evidence="1">PD2952</strain>
    </source>
</reference>
<dbReference type="Gene3D" id="3.40.50.2020">
    <property type="match status" value="1"/>
</dbReference>
<dbReference type="EMBL" id="MK814632">
    <property type="protein sequence ID" value="QCI05465.1"/>
    <property type="molecule type" value="Genomic_DNA"/>
</dbReference>
<name>A0A4D6WV57_9FLOR</name>
<accession>A0A4D6WV57</accession>
<proteinExistence type="predicted"/>
<dbReference type="InterPro" id="IPR029057">
    <property type="entry name" value="PRTase-like"/>
</dbReference>
<gene>
    <name evidence="1" type="primary">orf200</name>
</gene>